<name>A0AAD8MW84_9APIA</name>
<dbReference type="Proteomes" id="UP001237642">
    <property type="component" value="Unassembled WGS sequence"/>
</dbReference>
<evidence type="ECO:0000256" key="1">
    <source>
        <dbReference type="ARBA" id="ARBA00004721"/>
    </source>
</evidence>
<accession>A0AAD8MW84</accession>
<dbReference type="SUPFAM" id="SSF53756">
    <property type="entry name" value="UDP-Glycosyltransferase/glycogen phosphorylase"/>
    <property type="match status" value="1"/>
</dbReference>
<evidence type="ECO:0000313" key="7">
    <source>
        <dbReference type="EMBL" id="KAK1392010.1"/>
    </source>
</evidence>
<gene>
    <name evidence="7" type="ORF">POM88_011066</name>
</gene>
<evidence type="ECO:0000313" key="8">
    <source>
        <dbReference type="Proteomes" id="UP001237642"/>
    </source>
</evidence>
<dbReference type="FunFam" id="3.40.50.2000:FF:000088">
    <property type="entry name" value="Glycosyltransferase"/>
    <property type="match status" value="1"/>
</dbReference>
<dbReference type="CDD" id="cd03784">
    <property type="entry name" value="GT1_Gtf-like"/>
    <property type="match status" value="1"/>
</dbReference>
<comment type="caution">
    <text evidence="7">The sequence shown here is derived from an EMBL/GenBank/DDBJ whole genome shotgun (WGS) entry which is preliminary data.</text>
</comment>
<comment type="pathway">
    <text evidence="1">Secondary metabolite biosynthesis; terpenoid biosynthesis.</text>
</comment>
<keyword evidence="8" id="KW-1185">Reference proteome</keyword>
<keyword evidence="3" id="KW-0328">Glycosyltransferase</keyword>
<proteinExistence type="inferred from homology"/>
<dbReference type="InterPro" id="IPR050481">
    <property type="entry name" value="UDP-glycosyltransf_plant"/>
</dbReference>
<reference evidence="7" key="2">
    <citation type="submission" date="2023-05" db="EMBL/GenBank/DDBJ databases">
        <authorList>
            <person name="Schelkunov M.I."/>
        </authorList>
    </citation>
    <scope>NUCLEOTIDE SEQUENCE</scope>
    <source>
        <strain evidence="7">Hsosn_3</strain>
        <tissue evidence="7">Leaf</tissue>
    </source>
</reference>
<keyword evidence="4" id="KW-0808">Transferase</keyword>
<comment type="similarity">
    <text evidence="2">Belongs to the UDP-glycosyltransferase family.</text>
</comment>
<dbReference type="FunFam" id="3.40.50.2000:FF:000037">
    <property type="entry name" value="Glycosyltransferase"/>
    <property type="match status" value="1"/>
</dbReference>
<evidence type="ECO:0000256" key="3">
    <source>
        <dbReference type="ARBA" id="ARBA00022676"/>
    </source>
</evidence>
<organism evidence="7 8">
    <name type="scientific">Heracleum sosnowskyi</name>
    <dbReference type="NCBI Taxonomy" id="360622"/>
    <lineage>
        <taxon>Eukaryota</taxon>
        <taxon>Viridiplantae</taxon>
        <taxon>Streptophyta</taxon>
        <taxon>Embryophyta</taxon>
        <taxon>Tracheophyta</taxon>
        <taxon>Spermatophyta</taxon>
        <taxon>Magnoliopsida</taxon>
        <taxon>eudicotyledons</taxon>
        <taxon>Gunneridae</taxon>
        <taxon>Pentapetalae</taxon>
        <taxon>asterids</taxon>
        <taxon>campanulids</taxon>
        <taxon>Apiales</taxon>
        <taxon>Apiaceae</taxon>
        <taxon>Apioideae</taxon>
        <taxon>apioid superclade</taxon>
        <taxon>Tordylieae</taxon>
        <taxon>Tordyliinae</taxon>
        <taxon>Heracleum</taxon>
    </lineage>
</organism>
<keyword evidence="6" id="KW-0472">Membrane</keyword>
<evidence type="ECO:0000256" key="5">
    <source>
        <dbReference type="ARBA" id="ARBA00023229"/>
    </source>
</evidence>
<dbReference type="AlphaFoldDB" id="A0AAD8MW84"/>
<dbReference type="GO" id="GO:0035251">
    <property type="term" value="F:UDP-glucosyltransferase activity"/>
    <property type="evidence" value="ECO:0007669"/>
    <property type="project" value="InterPro"/>
</dbReference>
<dbReference type="GO" id="GO:0008299">
    <property type="term" value="P:isoprenoid biosynthetic process"/>
    <property type="evidence" value="ECO:0007669"/>
    <property type="project" value="UniProtKB-KW"/>
</dbReference>
<dbReference type="Pfam" id="PF00201">
    <property type="entry name" value="UDPGT"/>
    <property type="match status" value="1"/>
</dbReference>
<evidence type="ECO:0000256" key="6">
    <source>
        <dbReference type="SAM" id="Phobius"/>
    </source>
</evidence>
<dbReference type="Gene3D" id="3.40.50.2000">
    <property type="entry name" value="Glycogen Phosphorylase B"/>
    <property type="match status" value="2"/>
</dbReference>
<evidence type="ECO:0000256" key="4">
    <source>
        <dbReference type="ARBA" id="ARBA00022679"/>
    </source>
</evidence>
<feature type="transmembrane region" description="Helical" evidence="6">
    <location>
        <begin position="12"/>
        <end position="31"/>
    </location>
</feature>
<dbReference type="PANTHER" id="PTHR48049:SF160">
    <property type="entry name" value="UDP-GLYCOSYLTRANSFERASE 91A1"/>
    <property type="match status" value="1"/>
</dbReference>
<dbReference type="InterPro" id="IPR002213">
    <property type="entry name" value="UDP_glucos_trans"/>
</dbReference>
<evidence type="ECO:0000256" key="2">
    <source>
        <dbReference type="ARBA" id="ARBA00009995"/>
    </source>
</evidence>
<protein>
    <submittedName>
        <fullName evidence="7">Anthocyanidine rhamnosyl-transferase</fullName>
    </submittedName>
</protein>
<sequence length="480" mass="54330">MAPGKRLHIVMFPWLAFGHLLPFLHLAMLIAKRGHKISFISTPRNIERLPKVPSDLKPLIDFIRVPLPPLGNLPYQAEATSDVPFDKVKFLKISFDYLEHAVTVFIESMLPDWILCDFASYWLGPIASRVGIPVGWYSIYPASILGFFGPPENMIGDDNRGDNYRAKLEDFTSKPEWVRFETSVAMTKYQIQATAPNLEDDETANVTDQVRLGLTIKNCDLVAIRSSFEFEPEWLNLVEEIYGKPVVPVGLLPVEERSTNFGGNDCWGDIKDWLDKQAQGSVIYVAFGAETKLNQVQVAELALGLELSGLPFFWAFRKQRGLIDPEPVELPQGFEERTRDRGMVYKTWVPQNNILKHGSVGGMLFHAGWSSVVEAMQFGKVLVLLPMLGDQGIIASQLEEKKLGVLIPRNEQDGRFTKDSVVESLNLVMVDEAGKIYRDNVKEMQSVFADTEKQDGYVDNLVAYLKANKRQSSMMDYYYY</sequence>
<keyword evidence="6" id="KW-0812">Transmembrane</keyword>
<dbReference type="PANTHER" id="PTHR48049">
    <property type="entry name" value="GLYCOSYLTRANSFERASE"/>
    <property type="match status" value="1"/>
</dbReference>
<keyword evidence="5" id="KW-0414">Isoprene biosynthesis</keyword>
<keyword evidence="6" id="KW-1133">Transmembrane helix</keyword>
<reference evidence="7" key="1">
    <citation type="submission" date="2023-02" db="EMBL/GenBank/DDBJ databases">
        <title>Genome of toxic invasive species Heracleum sosnowskyi carries increased number of genes despite the absence of recent whole-genome duplications.</title>
        <authorList>
            <person name="Schelkunov M."/>
            <person name="Shtratnikova V."/>
            <person name="Makarenko M."/>
            <person name="Klepikova A."/>
            <person name="Omelchenko D."/>
            <person name="Novikova G."/>
            <person name="Obukhova E."/>
            <person name="Bogdanov V."/>
            <person name="Penin A."/>
            <person name="Logacheva M."/>
        </authorList>
    </citation>
    <scope>NUCLEOTIDE SEQUENCE</scope>
    <source>
        <strain evidence="7">Hsosn_3</strain>
        <tissue evidence="7">Leaf</tissue>
    </source>
</reference>
<dbReference type="EMBL" id="JAUIZM010000003">
    <property type="protein sequence ID" value="KAK1392010.1"/>
    <property type="molecule type" value="Genomic_DNA"/>
</dbReference>